<evidence type="ECO:0000313" key="3">
    <source>
        <dbReference type="Proteomes" id="UP000569914"/>
    </source>
</evidence>
<dbReference type="InterPro" id="IPR041657">
    <property type="entry name" value="HTH_17"/>
</dbReference>
<keyword evidence="3" id="KW-1185">Reference proteome</keyword>
<protein>
    <submittedName>
        <fullName evidence="2">Excisionase family DNA binding protein</fullName>
    </submittedName>
</protein>
<evidence type="ECO:0000313" key="2">
    <source>
        <dbReference type="EMBL" id="NYE74238.1"/>
    </source>
</evidence>
<evidence type="ECO:0000259" key="1">
    <source>
        <dbReference type="Pfam" id="PF12728"/>
    </source>
</evidence>
<reference evidence="2 3" key="1">
    <citation type="submission" date="2020-07" db="EMBL/GenBank/DDBJ databases">
        <title>Sequencing the genomes of 1000 actinobacteria strains.</title>
        <authorList>
            <person name="Klenk H.-P."/>
        </authorList>
    </citation>
    <scope>NUCLEOTIDE SEQUENCE [LARGE SCALE GENOMIC DNA]</scope>
    <source>
        <strain evidence="2 3">DSM 22083</strain>
    </source>
</reference>
<dbReference type="RefSeq" id="WP_179756401.1">
    <property type="nucleotide sequence ID" value="NZ_JACCBU010000001.1"/>
</dbReference>
<feature type="domain" description="Helix-turn-helix" evidence="1">
    <location>
        <begin position="39"/>
        <end position="79"/>
    </location>
</feature>
<dbReference type="Pfam" id="PF12728">
    <property type="entry name" value="HTH_17"/>
    <property type="match status" value="1"/>
</dbReference>
<comment type="caution">
    <text evidence="2">The sequence shown here is derived from an EMBL/GenBank/DDBJ whole genome shotgun (WGS) entry which is preliminary data.</text>
</comment>
<name>A0A7Y9IC79_9ACTN</name>
<dbReference type="Proteomes" id="UP000569914">
    <property type="component" value="Unassembled WGS sequence"/>
</dbReference>
<organism evidence="2 3">
    <name type="scientific">Microlunatus parietis</name>
    <dbReference type="NCBI Taxonomy" id="682979"/>
    <lineage>
        <taxon>Bacteria</taxon>
        <taxon>Bacillati</taxon>
        <taxon>Actinomycetota</taxon>
        <taxon>Actinomycetes</taxon>
        <taxon>Propionibacteriales</taxon>
        <taxon>Propionibacteriaceae</taxon>
        <taxon>Microlunatus</taxon>
    </lineage>
</organism>
<dbReference type="GO" id="GO:0003677">
    <property type="term" value="F:DNA binding"/>
    <property type="evidence" value="ECO:0007669"/>
    <property type="project" value="InterPro"/>
</dbReference>
<dbReference type="EMBL" id="JACCBU010000001">
    <property type="protein sequence ID" value="NYE74238.1"/>
    <property type="molecule type" value="Genomic_DNA"/>
</dbReference>
<dbReference type="AlphaFoldDB" id="A0A7Y9IC79"/>
<gene>
    <name evidence="2" type="ORF">BKA15_005567</name>
</gene>
<dbReference type="InterPro" id="IPR010093">
    <property type="entry name" value="SinI_DNA-bd"/>
</dbReference>
<dbReference type="NCBIfam" id="TIGR01764">
    <property type="entry name" value="excise"/>
    <property type="match status" value="1"/>
</dbReference>
<sequence length="105" mass="11183">MPTPVTGEGSVQPSGIDLTERLAEQAVAVSADESPTKQLLTIKEFAAFAGISAMTVYRLIHSGDFPAVRVGRRLFVPARLMEDLGNAALAQGRVVTATDWQGARE</sequence>
<accession>A0A7Y9IC79</accession>
<proteinExistence type="predicted"/>